<dbReference type="Proteomes" id="UP001569904">
    <property type="component" value="Unassembled WGS sequence"/>
</dbReference>
<evidence type="ECO:0000313" key="2">
    <source>
        <dbReference type="EMBL" id="MFA1555565.1"/>
    </source>
</evidence>
<dbReference type="SUPFAM" id="SSF52540">
    <property type="entry name" value="P-loop containing nucleoside triphosphate hydrolases"/>
    <property type="match status" value="1"/>
</dbReference>
<sequence length="690" mass="73643">MATSLLHQTLYRWGRTGRFGEMADVGLWPVASSLDPSSADELARRHEEVEPWLRAGDVGRPESSFFYGVHDGEAVLIRRSQPGAARTASAHLLFGAAGVLTPRLALELRDWTWAPGELPGRAPMVNPNSLMAHRSSLGGQARADRLRRPLAVLLSHVLAGPAPIEVPATGDAPALLWAIDDICTVIGSGLRDWPAWTVRFETLAERPWPADPPDGLFLRFRRDAVDRGPVARTHTAAIALGRMYTQGGTDALRRLRGAAGLTELDTMAARVARILEAAGPIATASVKARGAQPAPSLDPPPAARPGPPFQPPQPFQPAQPAQPAQPFQPAQPSADPGASMPSSTPSSSAERSAPGTGEQVSCPICLGRLDWGGLPLYTFDHGLAQYVELVLPPDVNDEQRARMMRTASVRCPNPGNTTGTHYLPASYGQYGPPAVYGFIGGTTSGKTHLAAAMVAEIERGELGAYGITAQPVDLDRHQTFLRDIVHPLFSDSTWLAPTREGEVAFADAFVMSGGGTSRAVALFDVAGGELSNVGDAKRFLDIADGLVFVADPKRFAPGSLGDPAFNTVLSLLRGSQRLARVSAAVVLNKADLFKFDDPIAHWLSRDSADLDPADVLDESADVFGYLYQRGAEAWTRPYQECERATLHVVSATGTDAIERGARPLRVLRPLVALMAMTGLLTSAEAQDIGI</sequence>
<reference evidence="2 3" key="1">
    <citation type="submission" date="2023-11" db="EMBL/GenBank/DDBJ databases">
        <title>Actinomadura monticuli sp. nov., isolated from volcanic ash.</title>
        <authorList>
            <person name="Lee S.D."/>
            <person name="Yang H."/>
            <person name="Kim I.S."/>
        </authorList>
    </citation>
    <scope>NUCLEOTIDE SEQUENCE [LARGE SCALE GENOMIC DNA]</scope>
    <source>
        <strain evidence="2 3">DSM 45346</strain>
    </source>
</reference>
<feature type="compositionally biased region" description="Pro residues" evidence="1">
    <location>
        <begin position="296"/>
        <end position="317"/>
    </location>
</feature>
<feature type="region of interest" description="Disordered" evidence="1">
    <location>
        <begin position="286"/>
        <end position="358"/>
    </location>
</feature>
<evidence type="ECO:0000313" key="3">
    <source>
        <dbReference type="Proteomes" id="UP001569904"/>
    </source>
</evidence>
<keyword evidence="3" id="KW-1185">Reference proteome</keyword>
<name>A0ABV4QY56_9ACTN</name>
<feature type="compositionally biased region" description="Low complexity" evidence="1">
    <location>
        <begin position="318"/>
        <end position="354"/>
    </location>
</feature>
<evidence type="ECO:0000256" key="1">
    <source>
        <dbReference type="SAM" id="MobiDB-lite"/>
    </source>
</evidence>
<protein>
    <recommendedName>
        <fullName evidence="4">ATP-binding protein</fullName>
    </recommendedName>
</protein>
<comment type="caution">
    <text evidence="2">The sequence shown here is derived from an EMBL/GenBank/DDBJ whole genome shotgun (WGS) entry which is preliminary data.</text>
</comment>
<proteinExistence type="predicted"/>
<gene>
    <name evidence="2" type="ORF">SM436_17900</name>
</gene>
<evidence type="ECO:0008006" key="4">
    <source>
        <dbReference type="Google" id="ProtNLM"/>
    </source>
</evidence>
<dbReference type="InterPro" id="IPR027417">
    <property type="entry name" value="P-loop_NTPase"/>
</dbReference>
<dbReference type="EMBL" id="JAXCEH010000011">
    <property type="protein sequence ID" value="MFA1555565.1"/>
    <property type="molecule type" value="Genomic_DNA"/>
</dbReference>
<dbReference type="RefSeq" id="WP_371942290.1">
    <property type="nucleotide sequence ID" value="NZ_JAXCEH010000011.1"/>
</dbReference>
<accession>A0ABV4QY56</accession>
<organism evidence="2 3">
    <name type="scientific">Actinomadura chokoriensis</name>
    <dbReference type="NCBI Taxonomy" id="454156"/>
    <lineage>
        <taxon>Bacteria</taxon>
        <taxon>Bacillati</taxon>
        <taxon>Actinomycetota</taxon>
        <taxon>Actinomycetes</taxon>
        <taxon>Streptosporangiales</taxon>
        <taxon>Thermomonosporaceae</taxon>
        <taxon>Actinomadura</taxon>
    </lineage>
</organism>